<dbReference type="STRING" id="1855912.LuPra_05059"/>
<dbReference type="OrthoDB" id="9789797at2"/>
<reference evidence="11 12" key="1">
    <citation type="journal article" date="2016" name="Genome Announc.">
        <title>First Complete Genome Sequence of a Subdivision 6 Acidobacterium Strain.</title>
        <authorList>
            <person name="Huang S."/>
            <person name="Vieira S."/>
            <person name="Bunk B."/>
            <person name="Riedel T."/>
            <person name="Sproer C."/>
            <person name="Overmann J."/>
        </authorList>
    </citation>
    <scope>NUCLEOTIDE SEQUENCE [LARGE SCALE GENOMIC DNA]</scope>
    <source>
        <strain evidence="12">DSM 100886 HEG_-6_39</strain>
    </source>
</reference>
<comment type="function">
    <text evidence="9">Involved in lipopolysaccharide (LPS) biosynthesis. Catalyzes the transfer of 3-deoxy-D-manno-octulosonate (Kdo) residue(s) from CMP-Kdo to lipid IV(A), the tetraacyldisaccharide-1,4'-bisphosphate precursor of lipid A.</text>
</comment>
<dbReference type="InterPro" id="IPR007507">
    <property type="entry name" value="Glycos_transf_N"/>
</dbReference>
<dbReference type="GO" id="GO:0005886">
    <property type="term" value="C:plasma membrane"/>
    <property type="evidence" value="ECO:0007669"/>
    <property type="project" value="UniProtKB-SubCell"/>
</dbReference>
<evidence type="ECO:0000313" key="12">
    <source>
        <dbReference type="Proteomes" id="UP000076079"/>
    </source>
</evidence>
<feature type="domain" description="3-deoxy-D-manno-octulosonic-acid transferase N-terminal" evidence="10">
    <location>
        <begin position="32"/>
        <end position="213"/>
    </location>
</feature>
<keyword evidence="9" id="KW-0472">Membrane</keyword>
<evidence type="ECO:0000259" key="10">
    <source>
        <dbReference type="Pfam" id="PF04413"/>
    </source>
</evidence>
<dbReference type="GO" id="GO:0009245">
    <property type="term" value="P:lipid A biosynthetic process"/>
    <property type="evidence" value="ECO:0007669"/>
    <property type="project" value="TreeGrafter"/>
</dbReference>
<dbReference type="Pfam" id="PF04413">
    <property type="entry name" value="Glycos_transf_N"/>
    <property type="match status" value="1"/>
</dbReference>
<evidence type="ECO:0000256" key="1">
    <source>
        <dbReference type="ARBA" id="ARBA00004713"/>
    </source>
</evidence>
<comment type="pathway">
    <text evidence="1 9">Bacterial outer membrane biogenesis; LPS core biosynthesis.</text>
</comment>
<gene>
    <name evidence="11" type="primary">waaA</name>
    <name evidence="11" type="ORF">LuPra_05059</name>
</gene>
<name>A0A143PT27_LUTPR</name>
<dbReference type="Gene3D" id="3.40.50.2000">
    <property type="entry name" value="Glycogen Phosphorylase B"/>
    <property type="match status" value="1"/>
</dbReference>
<dbReference type="FunFam" id="3.40.50.11720:FF:000001">
    <property type="entry name" value="3-deoxy-D-manno-octulosonic acid transferase"/>
    <property type="match status" value="1"/>
</dbReference>
<feature type="site" description="Transition state stabilizer" evidence="8">
    <location>
        <position position="132"/>
    </location>
</feature>
<protein>
    <recommendedName>
        <fullName evidence="3 9">3-deoxy-D-manno-octulosonic acid transferase</fullName>
        <shortName evidence="9">Kdo transferase</shortName>
        <ecNumber evidence="2 9">2.4.99.12</ecNumber>
    </recommendedName>
    <alternativeName>
        <fullName evidence="5 9">Lipid IV(A) 3-deoxy-D-manno-octulosonic acid transferase</fullName>
    </alternativeName>
</protein>
<evidence type="ECO:0000256" key="7">
    <source>
        <dbReference type="PIRSR" id="PIRSR639901-1"/>
    </source>
</evidence>
<evidence type="ECO:0000256" key="4">
    <source>
        <dbReference type="ARBA" id="ARBA00022679"/>
    </source>
</evidence>
<dbReference type="InterPro" id="IPR038107">
    <property type="entry name" value="Glycos_transf_N_sf"/>
</dbReference>
<evidence type="ECO:0000256" key="6">
    <source>
        <dbReference type="ARBA" id="ARBA00049183"/>
    </source>
</evidence>
<keyword evidence="9" id="KW-1003">Cell membrane</keyword>
<feature type="active site" description="Proton acceptor" evidence="7">
    <location>
        <position position="62"/>
    </location>
</feature>
<feature type="site" description="Transition state stabilizer" evidence="8">
    <location>
        <position position="210"/>
    </location>
</feature>
<organism evidence="11 12">
    <name type="scientific">Luteitalea pratensis</name>
    <dbReference type="NCBI Taxonomy" id="1855912"/>
    <lineage>
        <taxon>Bacteria</taxon>
        <taxon>Pseudomonadati</taxon>
        <taxon>Acidobacteriota</taxon>
        <taxon>Vicinamibacteria</taxon>
        <taxon>Vicinamibacterales</taxon>
        <taxon>Vicinamibacteraceae</taxon>
        <taxon>Luteitalea</taxon>
    </lineage>
</organism>
<evidence type="ECO:0000256" key="9">
    <source>
        <dbReference type="RuleBase" id="RU365103"/>
    </source>
</evidence>
<evidence type="ECO:0000313" key="11">
    <source>
        <dbReference type="EMBL" id="AMY11795.1"/>
    </source>
</evidence>
<dbReference type="SUPFAM" id="SSF53756">
    <property type="entry name" value="UDP-Glycosyltransferase/glycogen phosphorylase"/>
    <property type="match status" value="1"/>
</dbReference>
<comment type="catalytic activity">
    <reaction evidence="6 9">
        <text>lipid IVA (E. coli) + CMP-3-deoxy-beta-D-manno-octulosonate = alpha-Kdo-(2-&gt;6)-lipid IVA (E. coli) + CMP + H(+)</text>
        <dbReference type="Rhea" id="RHEA:28066"/>
        <dbReference type="ChEBI" id="CHEBI:15378"/>
        <dbReference type="ChEBI" id="CHEBI:58603"/>
        <dbReference type="ChEBI" id="CHEBI:60364"/>
        <dbReference type="ChEBI" id="CHEBI:60377"/>
        <dbReference type="ChEBI" id="CHEBI:85987"/>
        <dbReference type="EC" id="2.4.99.12"/>
    </reaction>
</comment>
<comment type="similarity">
    <text evidence="9">Belongs to the glycosyltransferase group 1 family.</text>
</comment>
<dbReference type="EC" id="2.4.99.12" evidence="2 9"/>
<reference evidence="12" key="2">
    <citation type="submission" date="2016-04" db="EMBL/GenBank/DDBJ databases">
        <title>First Complete Genome Sequence of a Subdivision 6 Acidobacterium.</title>
        <authorList>
            <person name="Huang S."/>
            <person name="Vieira S."/>
            <person name="Bunk B."/>
            <person name="Riedel T."/>
            <person name="Sproeer C."/>
            <person name="Overmann J."/>
        </authorList>
    </citation>
    <scope>NUCLEOTIDE SEQUENCE [LARGE SCALE GENOMIC DNA]</scope>
    <source>
        <strain evidence="12">DSM 100886 HEG_-6_39</strain>
    </source>
</reference>
<dbReference type="PANTHER" id="PTHR42755:SF1">
    <property type="entry name" value="3-DEOXY-D-MANNO-OCTULOSONIC ACID TRANSFERASE, MITOCHONDRIAL-RELATED"/>
    <property type="match status" value="1"/>
</dbReference>
<dbReference type="GO" id="GO:0043842">
    <property type="term" value="F:Kdo transferase activity"/>
    <property type="evidence" value="ECO:0007669"/>
    <property type="project" value="UniProtKB-EC"/>
</dbReference>
<dbReference type="EMBL" id="CP015136">
    <property type="protein sequence ID" value="AMY11795.1"/>
    <property type="molecule type" value="Genomic_DNA"/>
</dbReference>
<keyword evidence="12" id="KW-1185">Reference proteome</keyword>
<dbReference type="KEGG" id="abac:LuPra_05059"/>
<dbReference type="InterPro" id="IPR039901">
    <property type="entry name" value="Kdotransferase"/>
</dbReference>
<sequence length="436" mass="47350">MYFLYSLLAASALVASAPWVAWQALRHGKYRHRWQERFGVLPAELGGTAAPTLWLHAVSVGEVLSAAPLVAAIRRDHPDWRVVVSTTTRTGRDMAEVRLSDTAGVFYFPLDFAWIVRRVLRSLRPSVLVIVETEIWPNLVRLCRAEGIGVLLVNARISDRSYPRYRLLGRLLGTVLGQFDRLCTQSEATADRLRTLGAPNDRVIVTGSLKYDVPADAPRGIADVGARLDGAPVLLAASTLKGEDEILLDTFRELRASTPDARLVLAPRHPERFDGVTALAERTGLRVVRRSALAGKPEAPFDVLVLDTIGELAALCAHATVVFVGGSLVPAGGHNILEPARYARPIVVGPSMSNFADIARSFLDAGALVQAQDATEARRELLALFVDAPRRQRLGEAARGVLDRHRGAVDRTMAEIAAVMGPRARALRSATAGVVR</sequence>
<dbReference type="PANTHER" id="PTHR42755">
    <property type="entry name" value="3-DEOXY-MANNO-OCTULOSONATE CYTIDYLYLTRANSFERASE"/>
    <property type="match status" value="1"/>
</dbReference>
<dbReference type="AlphaFoldDB" id="A0A143PT27"/>
<evidence type="ECO:0000256" key="2">
    <source>
        <dbReference type="ARBA" id="ARBA00012621"/>
    </source>
</evidence>
<keyword evidence="4 9" id="KW-0808">Transferase</keyword>
<accession>A0A143PT27</accession>
<dbReference type="GO" id="GO:0009244">
    <property type="term" value="P:lipopolysaccharide core region biosynthetic process"/>
    <property type="evidence" value="ECO:0007669"/>
    <property type="project" value="UniProtKB-UniRule"/>
</dbReference>
<proteinExistence type="inferred from homology"/>
<keyword evidence="11" id="KW-0328">Glycosyltransferase</keyword>
<evidence type="ECO:0000256" key="8">
    <source>
        <dbReference type="PIRSR" id="PIRSR639901-2"/>
    </source>
</evidence>
<dbReference type="RefSeq" id="WP_110173310.1">
    <property type="nucleotide sequence ID" value="NZ_CP015136.1"/>
</dbReference>
<dbReference type="Gene3D" id="3.40.50.11720">
    <property type="entry name" value="3-Deoxy-D-manno-octulosonic-acid transferase, N-terminal domain"/>
    <property type="match status" value="1"/>
</dbReference>
<dbReference type="UniPathway" id="UPA00958"/>
<dbReference type="Proteomes" id="UP000076079">
    <property type="component" value="Chromosome"/>
</dbReference>
<evidence type="ECO:0000256" key="5">
    <source>
        <dbReference type="ARBA" id="ARBA00031445"/>
    </source>
</evidence>
<comment type="subcellular location">
    <subcellularLocation>
        <location evidence="9">Cell membrane</location>
    </subcellularLocation>
</comment>
<keyword evidence="9" id="KW-0448">Lipopolysaccharide biosynthesis</keyword>
<evidence type="ECO:0000256" key="3">
    <source>
        <dbReference type="ARBA" id="ARBA00019077"/>
    </source>
</evidence>